<dbReference type="EMBL" id="JAUSUY010000025">
    <property type="protein sequence ID" value="MDT3428715.1"/>
    <property type="molecule type" value="Genomic_DNA"/>
</dbReference>
<organism evidence="1 2">
    <name type="scientific">Paenibacillus forsythiae</name>
    <dbReference type="NCBI Taxonomy" id="365616"/>
    <lineage>
        <taxon>Bacteria</taxon>
        <taxon>Bacillati</taxon>
        <taxon>Bacillota</taxon>
        <taxon>Bacilli</taxon>
        <taxon>Bacillales</taxon>
        <taxon>Paenibacillaceae</taxon>
        <taxon>Paenibacillus</taxon>
    </lineage>
</organism>
<accession>A0ABU3HGA8</accession>
<gene>
    <name evidence="1" type="ORF">J2Z22_004308</name>
</gene>
<sequence>MTINFFEHQDTVAQNLITFIRLKGYSKLSLSKLTGISRPTIDQILKCESPNQTTYNAQITKINEVFGLREDFFLTAQPVAFSPALPFYAFSDHGSGSERSPQARELLEGLDNVLDIYSMYLK</sequence>
<dbReference type="InterPro" id="IPR010982">
    <property type="entry name" value="Lambda_DNA-bd_dom_sf"/>
</dbReference>
<evidence type="ECO:0000313" key="1">
    <source>
        <dbReference type="EMBL" id="MDT3428715.1"/>
    </source>
</evidence>
<reference evidence="1 2" key="1">
    <citation type="submission" date="2023-07" db="EMBL/GenBank/DDBJ databases">
        <title>Genomic Encyclopedia of Type Strains, Phase IV (KMG-IV): sequencing the most valuable type-strain genomes for metagenomic binning, comparative biology and taxonomic classification.</title>
        <authorList>
            <person name="Goeker M."/>
        </authorList>
    </citation>
    <scope>NUCLEOTIDE SEQUENCE [LARGE SCALE GENOMIC DNA]</scope>
    <source>
        <strain evidence="1 2">T98</strain>
    </source>
</reference>
<evidence type="ECO:0000313" key="2">
    <source>
        <dbReference type="Proteomes" id="UP001248709"/>
    </source>
</evidence>
<dbReference type="SUPFAM" id="SSF47413">
    <property type="entry name" value="lambda repressor-like DNA-binding domains"/>
    <property type="match status" value="1"/>
</dbReference>
<dbReference type="Proteomes" id="UP001248709">
    <property type="component" value="Unassembled WGS sequence"/>
</dbReference>
<protein>
    <submittedName>
        <fullName evidence="1">Transcriptional regulator with XRE-family HTH domain</fullName>
    </submittedName>
</protein>
<comment type="caution">
    <text evidence="1">The sequence shown here is derived from an EMBL/GenBank/DDBJ whole genome shotgun (WGS) entry which is preliminary data.</text>
</comment>
<name>A0ABU3HGA8_9BACL</name>
<proteinExistence type="predicted"/>
<dbReference type="RefSeq" id="WP_025702320.1">
    <property type="nucleotide sequence ID" value="NZ_JAUSUY010000025.1"/>
</dbReference>
<keyword evidence="2" id="KW-1185">Reference proteome</keyword>